<evidence type="ECO:0000256" key="1">
    <source>
        <dbReference type="ARBA" id="ARBA00004162"/>
    </source>
</evidence>
<keyword evidence="7" id="KW-0653">Protein transport</keyword>
<dbReference type="PANTHER" id="PTHR30558">
    <property type="entry name" value="EXBD MEMBRANE COMPONENT OF PMF-DRIVEN MACROMOLECULE IMPORT SYSTEM"/>
    <property type="match status" value="1"/>
</dbReference>
<protein>
    <submittedName>
        <fullName evidence="9">Transport energizing protein, ExbD/TolR family</fullName>
    </submittedName>
</protein>
<feature type="transmembrane region" description="Helical" evidence="8">
    <location>
        <begin position="12"/>
        <end position="30"/>
    </location>
</feature>
<organism evidence="9 10">
    <name type="scientific">Hoylesella pleuritidis F0068</name>
    <dbReference type="NCBI Taxonomy" id="1081904"/>
    <lineage>
        <taxon>Bacteria</taxon>
        <taxon>Pseudomonadati</taxon>
        <taxon>Bacteroidota</taxon>
        <taxon>Bacteroidia</taxon>
        <taxon>Bacteroidales</taxon>
        <taxon>Prevotellaceae</taxon>
        <taxon>Hoylesella</taxon>
    </lineage>
</organism>
<keyword evidence="3" id="KW-1003">Cell membrane</keyword>
<evidence type="ECO:0000256" key="7">
    <source>
        <dbReference type="RuleBase" id="RU003879"/>
    </source>
</evidence>
<reference evidence="9 10" key="1">
    <citation type="submission" date="2013-08" db="EMBL/GenBank/DDBJ databases">
        <authorList>
            <person name="Durkin A.S."/>
            <person name="Haft D.R."/>
            <person name="McCorrison J."/>
            <person name="Torralba M."/>
            <person name="Gillis M."/>
            <person name="Haft D.H."/>
            <person name="Methe B."/>
            <person name="Sutton G."/>
            <person name="Nelson K.E."/>
        </authorList>
    </citation>
    <scope>NUCLEOTIDE SEQUENCE [LARGE SCALE GENOMIC DNA]</scope>
    <source>
        <strain evidence="9 10">F0068</strain>
    </source>
</reference>
<keyword evidence="10" id="KW-1185">Reference proteome</keyword>
<keyword evidence="6 8" id="KW-0472">Membrane</keyword>
<dbReference type="InterPro" id="IPR003400">
    <property type="entry name" value="ExbD"/>
</dbReference>
<dbReference type="PANTHER" id="PTHR30558:SF3">
    <property type="entry name" value="BIOPOLYMER TRANSPORT PROTEIN EXBD-RELATED"/>
    <property type="match status" value="1"/>
</dbReference>
<dbReference type="PATRIC" id="fig|1081904.3.peg.543"/>
<evidence type="ECO:0000256" key="4">
    <source>
        <dbReference type="ARBA" id="ARBA00022692"/>
    </source>
</evidence>
<comment type="caution">
    <text evidence="9">The sequence shown here is derived from an EMBL/GenBank/DDBJ whole genome shotgun (WGS) entry which is preliminary data.</text>
</comment>
<evidence type="ECO:0000256" key="2">
    <source>
        <dbReference type="ARBA" id="ARBA00005811"/>
    </source>
</evidence>
<keyword evidence="5 8" id="KW-1133">Transmembrane helix</keyword>
<accession>U2KYX8</accession>
<comment type="subcellular location">
    <subcellularLocation>
        <location evidence="1">Cell membrane</location>
        <topology evidence="1">Single-pass membrane protein</topology>
    </subcellularLocation>
    <subcellularLocation>
        <location evidence="7">Cell membrane</location>
        <topology evidence="7">Single-pass type II membrane protein</topology>
    </subcellularLocation>
</comment>
<dbReference type="Pfam" id="PF02472">
    <property type="entry name" value="ExbD"/>
    <property type="match status" value="1"/>
</dbReference>
<dbReference type="Proteomes" id="UP000016600">
    <property type="component" value="Unassembled WGS sequence"/>
</dbReference>
<dbReference type="GO" id="GO:0015031">
    <property type="term" value="P:protein transport"/>
    <property type="evidence" value="ECO:0007669"/>
    <property type="project" value="UniProtKB-KW"/>
</dbReference>
<sequence length="175" mass="20454">MFRHRPRRVPRLNTTSTADISFMLLIFFLVTTSMDVDKGLSRQLPPPDLHPQTEETNVEKHNLMTLEITADNRLYIDRHPARIADLRQTALHFIQSRGKQHLFSISIDPNSGYDTYFQMQNELVAAYNIARNEWAFRKFGRRYSLCSQQQREAVKALCPQRIAENYDAKREGGDR</sequence>
<dbReference type="GO" id="GO:0022857">
    <property type="term" value="F:transmembrane transporter activity"/>
    <property type="evidence" value="ECO:0007669"/>
    <property type="project" value="InterPro"/>
</dbReference>
<dbReference type="EMBL" id="AWET01000008">
    <property type="protein sequence ID" value="ERK03642.1"/>
    <property type="molecule type" value="Genomic_DNA"/>
</dbReference>
<comment type="similarity">
    <text evidence="2 7">Belongs to the ExbD/TolR family.</text>
</comment>
<evidence type="ECO:0000256" key="5">
    <source>
        <dbReference type="ARBA" id="ARBA00022989"/>
    </source>
</evidence>
<name>U2KYX8_9BACT</name>
<dbReference type="GO" id="GO:0005886">
    <property type="term" value="C:plasma membrane"/>
    <property type="evidence" value="ECO:0007669"/>
    <property type="project" value="UniProtKB-SubCell"/>
</dbReference>
<evidence type="ECO:0000256" key="3">
    <source>
        <dbReference type="ARBA" id="ARBA00022475"/>
    </source>
</evidence>
<dbReference type="RefSeq" id="WP_021583279.1">
    <property type="nucleotide sequence ID" value="NZ_AWET01000008.1"/>
</dbReference>
<proteinExistence type="inferred from homology"/>
<evidence type="ECO:0000256" key="6">
    <source>
        <dbReference type="ARBA" id="ARBA00023136"/>
    </source>
</evidence>
<gene>
    <name evidence="9" type="ORF">HMPREF1218_0115</name>
</gene>
<evidence type="ECO:0000256" key="8">
    <source>
        <dbReference type="SAM" id="Phobius"/>
    </source>
</evidence>
<keyword evidence="4 7" id="KW-0812">Transmembrane</keyword>
<keyword evidence="7" id="KW-0813">Transport</keyword>
<evidence type="ECO:0000313" key="10">
    <source>
        <dbReference type="Proteomes" id="UP000016600"/>
    </source>
</evidence>
<evidence type="ECO:0000313" key="9">
    <source>
        <dbReference type="EMBL" id="ERK03642.1"/>
    </source>
</evidence>
<dbReference type="AlphaFoldDB" id="U2KYX8"/>